<comment type="caution">
    <text evidence="1">The sequence shown here is derived from an EMBL/GenBank/DDBJ whole genome shotgun (WGS) entry which is preliminary data.</text>
</comment>
<sequence length="158" mass="18209">MYPSKTYKVRPLYSVLYQVCSELLSDKKNILLKSLLIQQLGVDRTQELSLFSFNQLITKMVHDLKGNLDRSSYPEVKDNVFNQDRFKSILTEFTDLHGPSSVLTHITFRVEEEVVNTIAALKHKTLGDVIELAIANYIVSCEDDIYKLILQALYSYQE</sequence>
<keyword evidence="2" id="KW-1185">Reference proteome</keyword>
<dbReference type="AlphaFoldDB" id="A0A431VXX1"/>
<evidence type="ECO:0000313" key="1">
    <source>
        <dbReference type="EMBL" id="RTR28084.1"/>
    </source>
</evidence>
<gene>
    <name evidence="1" type="ORF">EKG37_17425</name>
</gene>
<accession>A0A431VXX1</accession>
<proteinExistence type="predicted"/>
<dbReference type="EMBL" id="RXNT01000016">
    <property type="protein sequence ID" value="RTR28084.1"/>
    <property type="molecule type" value="Genomic_DNA"/>
</dbReference>
<dbReference type="Proteomes" id="UP000271374">
    <property type="component" value="Unassembled WGS sequence"/>
</dbReference>
<reference evidence="1 2" key="1">
    <citation type="submission" date="2018-12" db="EMBL/GenBank/DDBJ databases">
        <title>Bacillus yapensis draft genome sequence.</title>
        <authorList>
            <person name="Yu L."/>
            <person name="Xu X."/>
            <person name="Tang X."/>
        </authorList>
    </citation>
    <scope>NUCLEOTIDE SEQUENCE [LARGE SCALE GENOMIC DNA]</scope>
    <source>
        <strain evidence="1 2">XXST-01</strain>
    </source>
</reference>
<dbReference type="OrthoDB" id="2906114at2"/>
<protein>
    <submittedName>
        <fullName evidence="1">Uncharacterized protein</fullName>
    </submittedName>
</protein>
<organism evidence="1 2">
    <name type="scientific">Bacillus yapensis</name>
    <dbReference type="NCBI Taxonomy" id="2492960"/>
    <lineage>
        <taxon>Bacteria</taxon>
        <taxon>Bacillati</taxon>
        <taxon>Bacillota</taxon>
        <taxon>Bacilli</taxon>
        <taxon>Bacillales</taxon>
        <taxon>Bacillaceae</taxon>
        <taxon>Bacillus</taxon>
    </lineage>
</organism>
<evidence type="ECO:0000313" key="2">
    <source>
        <dbReference type="Proteomes" id="UP000271374"/>
    </source>
</evidence>
<name>A0A431VXX1_9BACI</name>
<dbReference type="RefSeq" id="WP_126410088.1">
    <property type="nucleotide sequence ID" value="NZ_RXNT01000016.1"/>
</dbReference>